<evidence type="ECO:0000313" key="8">
    <source>
        <dbReference type="Proteomes" id="UP000431744"/>
    </source>
</evidence>
<keyword evidence="4" id="KW-0560">Oxidoreductase</keyword>
<evidence type="ECO:0000313" key="7">
    <source>
        <dbReference type="EMBL" id="KAB1648064.1"/>
    </source>
</evidence>
<dbReference type="SUPFAM" id="SSF54373">
    <property type="entry name" value="FAD-linked reductases, C-terminal domain"/>
    <property type="match status" value="1"/>
</dbReference>
<dbReference type="AlphaFoldDB" id="A0A6H9WGC7"/>
<evidence type="ECO:0000256" key="5">
    <source>
        <dbReference type="ARBA" id="ARBA00023033"/>
    </source>
</evidence>
<dbReference type="GO" id="GO:0004497">
    <property type="term" value="F:monooxygenase activity"/>
    <property type="evidence" value="ECO:0007669"/>
    <property type="project" value="UniProtKB-KW"/>
</dbReference>
<name>A0A6H9WGC7_9MICO</name>
<dbReference type="InterPro" id="IPR050493">
    <property type="entry name" value="FAD-dep_Monooxygenase_BioMet"/>
</dbReference>
<feature type="domain" description="FAD-binding" evidence="6">
    <location>
        <begin position="8"/>
        <end position="342"/>
    </location>
</feature>
<evidence type="ECO:0000256" key="2">
    <source>
        <dbReference type="ARBA" id="ARBA00022630"/>
    </source>
</evidence>
<dbReference type="InterPro" id="IPR002938">
    <property type="entry name" value="FAD-bd"/>
</dbReference>
<protein>
    <submittedName>
        <fullName evidence="7">NAD(P)-binding protein</fullName>
    </submittedName>
</protein>
<dbReference type="PRINTS" id="PR00420">
    <property type="entry name" value="RNGMNOXGNASE"/>
</dbReference>
<dbReference type="OrthoDB" id="9782160at2"/>
<evidence type="ECO:0000259" key="6">
    <source>
        <dbReference type="Pfam" id="PF01494"/>
    </source>
</evidence>
<evidence type="ECO:0000256" key="1">
    <source>
        <dbReference type="ARBA" id="ARBA00001974"/>
    </source>
</evidence>
<keyword evidence="8" id="KW-1185">Reference proteome</keyword>
<reference evidence="7 8" key="1">
    <citation type="submission" date="2019-09" db="EMBL/GenBank/DDBJ databases">
        <title>Phylogeny of genus Pseudoclavibacter and closely related genus.</title>
        <authorList>
            <person name="Li Y."/>
        </authorList>
    </citation>
    <scope>NUCLEOTIDE SEQUENCE [LARGE SCALE GENOMIC DNA]</scope>
    <source>
        <strain evidence="7 8">EGI 60007</strain>
    </source>
</reference>
<keyword evidence="2" id="KW-0285">Flavoprotein</keyword>
<dbReference type="Proteomes" id="UP000431744">
    <property type="component" value="Unassembled WGS sequence"/>
</dbReference>
<evidence type="ECO:0000256" key="3">
    <source>
        <dbReference type="ARBA" id="ARBA00022827"/>
    </source>
</evidence>
<comment type="caution">
    <text evidence="7">The sequence shown here is derived from an EMBL/GenBank/DDBJ whole genome shotgun (WGS) entry which is preliminary data.</text>
</comment>
<evidence type="ECO:0000256" key="4">
    <source>
        <dbReference type="ARBA" id="ARBA00023002"/>
    </source>
</evidence>
<dbReference type="Gene3D" id="3.50.50.60">
    <property type="entry name" value="FAD/NAD(P)-binding domain"/>
    <property type="match status" value="1"/>
</dbReference>
<dbReference type="PANTHER" id="PTHR13789">
    <property type="entry name" value="MONOOXYGENASE"/>
    <property type="match status" value="1"/>
</dbReference>
<dbReference type="GO" id="GO:0071949">
    <property type="term" value="F:FAD binding"/>
    <property type="evidence" value="ECO:0007669"/>
    <property type="project" value="InterPro"/>
</dbReference>
<dbReference type="PANTHER" id="PTHR13789:SF318">
    <property type="entry name" value="GERANYLGERANYL DIPHOSPHATE REDUCTASE"/>
    <property type="match status" value="1"/>
</dbReference>
<gene>
    <name evidence="7" type="ORF">F8O04_10045</name>
</gene>
<comment type="cofactor">
    <cofactor evidence="1">
        <name>FAD</name>
        <dbReference type="ChEBI" id="CHEBI:57692"/>
    </cofactor>
</comment>
<dbReference type="InterPro" id="IPR036188">
    <property type="entry name" value="FAD/NAD-bd_sf"/>
</dbReference>
<keyword evidence="5" id="KW-0503">Monooxygenase</keyword>
<keyword evidence="3" id="KW-0274">FAD</keyword>
<dbReference type="Pfam" id="PF01494">
    <property type="entry name" value="FAD_binding_3"/>
    <property type="match status" value="1"/>
</dbReference>
<sequence length="390" mass="42587">MHRSAPRVAIVGGGIAGLFTANALLRNEIPVTVFEQARALGEIGAGVFLTPNGVRQLERIGVSGAVERVGVRVGHASRYHRDNGTEIATVQVTDSAGWNAVFGMHRADLVELLAGQLPEGVVRTGHRCVGLTQTDGGARLEFEDGSEADADVVIGADGIHSALREQVVPPATPVFSGSVAYRGLVPHRLVPDWPDDAWHMWLGEGRHFLTFPVRRGELVNYVAFVPAAAEMRESWSAPGDPDQLRREFSGWDERIGTLLSHVTETLRWGLYDRDPISTWTAGRLTLLGDAAHPMLPHLGQGANQAMEDGMALATVLADATAADAPARLQVYERLRRDRVGEVQRGARANGLRYDSAYEDLEVRDAEMRAHVEFRKWIYDYDVVEHAAEAA</sequence>
<dbReference type="RefSeq" id="WP_158029259.1">
    <property type="nucleotide sequence ID" value="NZ_BMHG01000001.1"/>
</dbReference>
<proteinExistence type="predicted"/>
<accession>A0A6H9WGC7</accession>
<organism evidence="7 8">
    <name type="scientific">Pseudoclavibacter endophyticus</name>
    <dbReference type="NCBI Taxonomy" id="1778590"/>
    <lineage>
        <taxon>Bacteria</taxon>
        <taxon>Bacillati</taxon>
        <taxon>Actinomycetota</taxon>
        <taxon>Actinomycetes</taxon>
        <taxon>Micrococcales</taxon>
        <taxon>Microbacteriaceae</taxon>
        <taxon>Pseudoclavibacter</taxon>
    </lineage>
</organism>
<dbReference type="EMBL" id="WBJY01000002">
    <property type="protein sequence ID" value="KAB1648064.1"/>
    <property type="molecule type" value="Genomic_DNA"/>
</dbReference>
<dbReference type="SUPFAM" id="SSF51905">
    <property type="entry name" value="FAD/NAD(P)-binding domain"/>
    <property type="match status" value="1"/>
</dbReference>